<dbReference type="AlphaFoldDB" id="A0A3G9JPG7"/>
<dbReference type="EMBL" id="AP019308">
    <property type="protein sequence ID" value="BBH24744.1"/>
    <property type="molecule type" value="Genomic_DNA"/>
</dbReference>
<dbReference type="KEGG" id="pbk:Back11_60890"/>
<accession>A0A3G9JPG7</accession>
<proteinExistence type="predicted"/>
<sequence>MIRGNYNIVETVALKFKGNPPIAVCSGFLLEFDLSGKPASSITKTDEIAQLLMLNVIPEKEQMIVLFSWLKEHEETYKKFREELLSLSAGQQLQLLNNIIPTYCENVVFSPNFIDTWDKSKIEEYERKFHSTLRNPFPPEKRNLLAKSFANLFEDMEKDS</sequence>
<evidence type="ECO:0000313" key="1">
    <source>
        <dbReference type="EMBL" id="BBH24744.1"/>
    </source>
</evidence>
<keyword evidence="2" id="KW-1185">Reference proteome</keyword>
<dbReference type="Proteomes" id="UP000275368">
    <property type="component" value="Chromosome"/>
</dbReference>
<name>A0A3G9JPG7_9BACL</name>
<reference evidence="1 2" key="1">
    <citation type="submission" date="2018-11" db="EMBL/GenBank/DDBJ databases">
        <title>Complete genome sequence of Paenibacillus baekrokdamisoli strain KCTC 33723.</title>
        <authorList>
            <person name="Kang S.W."/>
            <person name="Lee K.C."/>
            <person name="Kim K.K."/>
            <person name="Kim J.S."/>
            <person name="Kim D.S."/>
            <person name="Ko S.H."/>
            <person name="Yang S.H."/>
            <person name="Lee J.S."/>
        </authorList>
    </citation>
    <scope>NUCLEOTIDE SEQUENCE [LARGE SCALE GENOMIC DNA]</scope>
    <source>
        <strain evidence="1 2">KCTC 33723</strain>
    </source>
</reference>
<gene>
    <name evidence="1" type="ORF">Back11_60890</name>
</gene>
<protein>
    <submittedName>
        <fullName evidence="1">Uncharacterized protein</fullName>
    </submittedName>
</protein>
<organism evidence="1 2">
    <name type="scientific">Paenibacillus baekrokdamisoli</name>
    <dbReference type="NCBI Taxonomy" id="1712516"/>
    <lineage>
        <taxon>Bacteria</taxon>
        <taxon>Bacillati</taxon>
        <taxon>Bacillota</taxon>
        <taxon>Bacilli</taxon>
        <taxon>Bacillales</taxon>
        <taxon>Paenibacillaceae</taxon>
        <taxon>Paenibacillus</taxon>
    </lineage>
</organism>
<dbReference type="OrthoDB" id="583051at2"/>
<evidence type="ECO:0000313" key="2">
    <source>
        <dbReference type="Proteomes" id="UP000275368"/>
    </source>
</evidence>